<gene>
    <name evidence="2" type="ORF">TVAG_350940</name>
</gene>
<dbReference type="Proteomes" id="UP000001542">
    <property type="component" value="Unassembled WGS sequence"/>
</dbReference>
<keyword evidence="1" id="KW-0812">Transmembrane</keyword>
<dbReference type="EMBL" id="DS114038">
    <property type="protein sequence ID" value="EAX91400.1"/>
    <property type="molecule type" value="Genomic_DNA"/>
</dbReference>
<dbReference type="AlphaFoldDB" id="A2FUM0"/>
<name>A2FUM0_TRIV3</name>
<evidence type="ECO:0000313" key="3">
    <source>
        <dbReference type="Proteomes" id="UP000001542"/>
    </source>
</evidence>
<feature type="transmembrane region" description="Helical" evidence="1">
    <location>
        <begin position="160"/>
        <end position="178"/>
    </location>
</feature>
<dbReference type="KEGG" id="tva:4749093"/>
<evidence type="ECO:0000313" key="2">
    <source>
        <dbReference type="EMBL" id="EAX91400.1"/>
    </source>
</evidence>
<evidence type="ECO:0000256" key="1">
    <source>
        <dbReference type="SAM" id="Phobius"/>
    </source>
</evidence>
<keyword evidence="3" id="KW-1185">Reference proteome</keyword>
<keyword evidence="1" id="KW-0472">Membrane</keyword>
<feature type="transmembrane region" description="Helical" evidence="1">
    <location>
        <begin position="33"/>
        <end position="53"/>
    </location>
</feature>
<accession>A2FUM0</accession>
<dbReference type="InParanoid" id="A2FUM0"/>
<protein>
    <submittedName>
        <fullName evidence="2">Uncharacterized protein</fullName>
    </submittedName>
</protein>
<reference evidence="2" key="1">
    <citation type="submission" date="2006-10" db="EMBL/GenBank/DDBJ databases">
        <authorList>
            <person name="Amadeo P."/>
            <person name="Zhao Q."/>
            <person name="Wortman J."/>
            <person name="Fraser-Liggett C."/>
            <person name="Carlton J."/>
        </authorList>
    </citation>
    <scope>NUCLEOTIDE SEQUENCE</scope>
    <source>
        <strain evidence="2">G3</strain>
    </source>
</reference>
<proteinExistence type="predicted"/>
<feature type="transmembrane region" description="Helical" evidence="1">
    <location>
        <begin position="60"/>
        <end position="82"/>
    </location>
</feature>
<dbReference type="RefSeq" id="XP_001304330.1">
    <property type="nucleotide sequence ID" value="XM_001304329.1"/>
</dbReference>
<dbReference type="VEuPathDB" id="TrichDB:TVAG_350940"/>
<dbReference type="VEuPathDB" id="TrichDB:TVAGG3_0123430"/>
<reference evidence="2" key="2">
    <citation type="journal article" date="2007" name="Science">
        <title>Draft genome sequence of the sexually transmitted pathogen Trichomonas vaginalis.</title>
        <authorList>
            <person name="Carlton J.M."/>
            <person name="Hirt R.P."/>
            <person name="Silva J.C."/>
            <person name="Delcher A.L."/>
            <person name="Schatz M."/>
            <person name="Zhao Q."/>
            <person name="Wortman J.R."/>
            <person name="Bidwell S.L."/>
            <person name="Alsmark U.C.M."/>
            <person name="Besteiro S."/>
            <person name="Sicheritz-Ponten T."/>
            <person name="Noel C.J."/>
            <person name="Dacks J.B."/>
            <person name="Foster P.G."/>
            <person name="Simillion C."/>
            <person name="Van de Peer Y."/>
            <person name="Miranda-Saavedra D."/>
            <person name="Barton G.J."/>
            <person name="Westrop G.D."/>
            <person name="Mueller S."/>
            <person name="Dessi D."/>
            <person name="Fiori P.L."/>
            <person name="Ren Q."/>
            <person name="Paulsen I."/>
            <person name="Zhang H."/>
            <person name="Bastida-Corcuera F.D."/>
            <person name="Simoes-Barbosa A."/>
            <person name="Brown M.T."/>
            <person name="Hayes R.D."/>
            <person name="Mukherjee M."/>
            <person name="Okumura C.Y."/>
            <person name="Schneider R."/>
            <person name="Smith A.J."/>
            <person name="Vanacova S."/>
            <person name="Villalvazo M."/>
            <person name="Haas B.J."/>
            <person name="Pertea M."/>
            <person name="Feldblyum T.V."/>
            <person name="Utterback T.R."/>
            <person name="Shu C.L."/>
            <person name="Osoegawa K."/>
            <person name="de Jong P.J."/>
            <person name="Hrdy I."/>
            <person name="Horvathova L."/>
            <person name="Zubacova Z."/>
            <person name="Dolezal P."/>
            <person name="Malik S.B."/>
            <person name="Logsdon J.M. Jr."/>
            <person name="Henze K."/>
            <person name="Gupta A."/>
            <person name="Wang C.C."/>
            <person name="Dunne R.L."/>
            <person name="Upcroft J.A."/>
            <person name="Upcroft P."/>
            <person name="White O."/>
            <person name="Salzberg S.L."/>
            <person name="Tang P."/>
            <person name="Chiu C.-H."/>
            <person name="Lee Y.-S."/>
            <person name="Embley T.M."/>
            <person name="Coombs G.H."/>
            <person name="Mottram J.C."/>
            <person name="Tachezy J."/>
            <person name="Fraser-Liggett C.M."/>
            <person name="Johnson P.J."/>
        </authorList>
    </citation>
    <scope>NUCLEOTIDE SEQUENCE [LARGE SCALE GENOMIC DNA]</scope>
    <source>
        <strain evidence="2">G3</strain>
    </source>
</reference>
<keyword evidence="1" id="KW-1133">Transmembrane helix</keyword>
<organism evidence="2 3">
    <name type="scientific">Trichomonas vaginalis (strain ATCC PRA-98 / G3)</name>
    <dbReference type="NCBI Taxonomy" id="412133"/>
    <lineage>
        <taxon>Eukaryota</taxon>
        <taxon>Metamonada</taxon>
        <taxon>Parabasalia</taxon>
        <taxon>Trichomonadida</taxon>
        <taxon>Trichomonadidae</taxon>
        <taxon>Trichomonas</taxon>
    </lineage>
</organism>
<sequence length="188" mass="21718">MNSLFNSTSFLEFVKENQNFTIGLQQILLGERITSLILIFILFNLLIISIYYLSKSYIGVAIVGIISFAIFPIFRLTIYRFIFTFVETSPFPFEIPKNIKVFKDEEFVSAVASIASTPFIQYPLWLYKLQVMHNYSGIRSILVVLAIILIWSTLKFVGGLILINSIFLISFFLFNILFKRYYNIISAA</sequence>
<feature type="transmembrane region" description="Helical" evidence="1">
    <location>
        <begin position="137"/>
        <end position="154"/>
    </location>
</feature>